<keyword evidence="2" id="KW-0240">DNA-directed RNA polymerase</keyword>
<evidence type="ECO:0000256" key="4">
    <source>
        <dbReference type="ARBA" id="ARBA00022695"/>
    </source>
</evidence>
<reference evidence="6" key="1">
    <citation type="submission" date="2019-10" db="EMBL/GenBank/DDBJ databases">
        <authorList>
            <consortium name="DOE Joint Genome Institute"/>
            <person name="Kuo A."/>
            <person name="Miyauchi S."/>
            <person name="Kiss E."/>
            <person name="Drula E."/>
            <person name="Kohler A."/>
            <person name="Sanchez-Garcia M."/>
            <person name="Andreopoulos B."/>
            <person name="Barry K.W."/>
            <person name="Bonito G."/>
            <person name="Buee M."/>
            <person name="Carver A."/>
            <person name="Chen C."/>
            <person name="Cichocki N."/>
            <person name="Clum A."/>
            <person name="Culley D."/>
            <person name="Crous P.W."/>
            <person name="Fauchery L."/>
            <person name="Girlanda M."/>
            <person name="Hayes R."/>
            <person name="Keri Z."/>
            <person name="LaButti K."/>
            <person name="Lipzen A."/>
            <person name="Lombard V."/>
            <person name="Magnuson J."/>
            <person name="Maillard F."/>
            <person name="Morin E."/>
            <person name="Murat C."/>
            <person name="Nolan M."/>
            <person name="Ohm R."/>
            <person name="Pangilinan J."/>
            <person name="Pereira M."/>
            <person name="Perotto S."/>
            <person name="Peter M."/>
            <person name="Riley R."/>
            <person name="Sitrit Y."/>
            <person name="Stielow B."/>
            <person name="Szollosi G."/>
            <person name="Zifcakova L."/>
            <person name="Stursova M."/>
            <person name="Spatafora J.W."/>
            <person name="Tedersoo L."/>
            <person name="Vaario L.-M."/>
            <person name="Yamada A."/>
            <person name="Yan M."/>
            <person name="Wang P."/>
            <person name="Xu J."/>
            <person name="Bruns T."/>
            <person name="Baldrian P."/>
            <person name="Vilgalys R."/>
            <person name="Henrissat B."/>
            <person name="Grigoriev I.V."/>
            <person name="Hibbett D."/>
            <person name="Nagy L.G."/>
            <person name="Martin F.M."/>
        </authorList>
    </citation>
    <scope>NUCLEOTIDE SEQUENCE</scope>
    <source>
        <strain evidence="6">BED1</strain>
    </source>
</reference>
<dbReference type="Gene3D" id="1.10.132.30">
    <property type="match status" value="1"/>
</dbReference>
<evidence type="ECO:0000313" key="6">
    <source>
        <dbReference type="EMBL" id="KAF8442026.1"/>
    </source>
</evidence>
<gene>
    <name evidence="6" type="ORF">L210DRAFT_3503102</name>
</gene>
<dbReference type="Proteomes" id="UP001194468">
    <property type="component" value="Unassembled WGS sequence"/>
</dbReference>
<proteinExistence type="predicted"/>
<dbReference type="GO" id="GO:0000428">
    <property type="term" value="C:DNA-directed RNA polymerase complex"/>
    <property type="evidence" value="ECO:0007669"/>
    <property type="project" value="UniProtKB-KW"/>
</dbReference>
<dbReference type="EMBL" id="WHUW01000009">
    <property type="protein sequence ID" value="KAF8442026.1"/>
    <property type="molecule type" value="Genomic_DNA"/>
</dbReference>
<comment type="caution">
    <text evidence="6">The sequence shown here is derived from an EMBL/GenBank/DDBJ whole genome shotgun (WGS) entry which is preliminary data.</text>
</comment>
<dbReference type="AlphaFoldDB" id="A0AAD4BWM4"/>
<dbReference type="InterPro" id="IPR038120">
    <property type="entry name" value="Rpb1_funnel_sf"/>
</dbReference>
<accession>A0AAD4BWM4</accession>
<keyword evidence="5" id="KW-0804">Transcription</keyword>
<protein>
    <recommendedName>
        <fullName evidence="1">DNA-directed RNA polymerase</fullName>
        <ecNumber evidence="1">2.7.7.6</ecNumber>
    </recommendedName>
</protein>
<keyword evidence="3" id="KW-0808">Transferase</keyword>
<reference evidence="6" key="2">
    <citation type="journal article" date="2020" name="Nat. Commun.">
        <title>Large-scale genome sequencing of mycorrhizal fungi provides insights into the early evolution of symbiotic traits.</title>
        <authorList>
            <person name="Miyauchi S."/>
            <person name="Kiss E."/>
            <person name="Kuo A."/>
            <person name="Drula E."/>
            <person name="Kohler A."/>
            <person name="Sanchez-Garcia M."/>
            <person name="Morin E."/>
            <person name="Andreopoulos B."/>
            <person name="Barry K.W."/>
            <person name="Bonito G."/>
            <person name="Buee M."/>
            <person name="Carver A."/>
            <person name="Chen C."/>
            <person name="Cichocki N."/>
            <person name="Clum A."/>
            <person name="Culley D."/>
            <person name="Crous P.W."/>
            <person name="Fauchery L."/>
            <person name="Girlanda M."/>
            <person name="Hayes R.D."/>
            <person name="Keri Z."/>
            <person name="LaButti K."/>
            <person name="Lipzen A."/>
            <person name="Lombard V."/>
            <person name="Magnuson J."/>
            <person name="Maillard F."/>
            <person name="Murat C."/>
            <person name="Nolan M."/>
            <person name="Ohm R.A."/>
            <person name="Pangilinan J."/>
            <person name="Pereira M.F."/>
            <person name="Perotto S."/>
            <person name="Peter M."/>
            <person name="Pfister S."/>
            <person name="Riley R."/>
            <person name="Sitrit Y."/>
            <person name="Stielow J.B."/>
            <person name="Szollosi G."/>
            <person name="Zifcakova L."/>
            <person name="Stursova M."/>
            <person name="Spatafora J.W."/>
            <person name="Tedersoo L."/>
            <person name="Vaario L.M."/>
            <person name="Yamada A."/>
            <person name="Yan M."/>
            <person name="Wang P."/>
            <person name="Xu J."/>
            <person name="Bruns T."/>
            <person name="Baldrian P."/>
            <person name="Vilgalys R."/>
            <person name="Dunand C."/>
            <person name="Henrissat B."/>
            <person name="Grigoriev I.V."/>
            <person name="Hibbett D."/>
            <person name="Nagy L.G."/>
            <person name="Martin F.M."/>
        </authorList>
    </citation>
    <scope>NUCLEOTIDE SEQUENCE</scope>
    <source>
        <strain evidence="6">BED1</strain>
    </source>
</reference>
<keyword evidence="4" id="KW-0548">Nucleotidyltransferase</keyword>
<dbReference type="SUPFAM" id="SSF64484">
    <property type="entry name" value="beta and beta-prime subunits of DNA dependent RNA-polymerase"/>
    <property type="match status" value="1"/>
</dbReference>
<evidence type="ECO:0000256" key="2">
    <source>
        <dbReference type="ARBA" id="ARBA00022478"/>
    </source>
</evidence>
<organism evidence="6 7">
    <name type="scientific">Boletus edulis BED1</name>
    <dbReference type="NCBI Taxonomy" id="1328754"/>
    <lineage>
        <taxon>Eukaryota</taxon>
        <taxon>Fungi</taxon>
        <taxon>Dikarya</taxon>
        <taxon>Basidiomycota</taxon>
        <taxon>Agaricomycotina</taxon>
        <taxon>Agaricomycetes</taxon>
        <taxon>Agaricomycetidae</taxon>
        <taxon>Boletales</taxon>
        <taxon>Boletineae</taxon>
        <taxon>Boletaceae</taxon>
        <taxon>Boletoideae</taxon>
        <taxon>Boletus</taxon>
    </lineage>
</organism>
<dbReference type="EC" id="2.7.7.6" evidence="1"/>
<evidence type="ECO:0000313" key="7">
    <source>
        <dbReference type="Proteomes" id="UP001194468"/>
    </source>
</evidence>
<evidence type="ECO:0000256" key="3">
    <source>
        <dbReference type="ARBA" id="ARBA00022679"/>
    </source>
</evidence>
<dbReference type="Gene3D" id="1.10.274.100">
    <property type="entry name" value="RNA polymerase Rpb1, domain 3"/>
    <property type="match status" value="1"/>
</dbReference>
<sequence>MFWCSIRVPYFQASKLNPGNHVQLHATLGLKMYIQLLMECCRTPSWSHCPPSPVVDFNIKRFPSFEGPEATRLVFTGIQIVVNFWLFHISIGIGDTIANPKVMSYIIQHIGEKKQQVAEIIDDAYYDCLKPMPGMTIRKSFESKAE</sequence>
<dbReference type="GO" id="GO:0003899">
    <property type="term" value="F:DNA-directed RNA polymerase activity"/>
    <property type="evidence" value="ECO:0007669"/>
    <property type="project" value="UniProtKB-EC"/>
</dbReference>
<evidence type="ECO:0000256" key="1">
    <source>
        <dbReference type="ARBA" id="ARBA00012418"/>
    </source>
</evidence>
<dbReference type="InterPro" id="IPR042102">
    <property type="entry name" value="RNA_pol_Rpb1_3_sf"/>
</dbReference>
<evidence type="ECO:0000256" key="5">
    <source>
        <dbReference type="ARBA" id="ARBA00023163"/>
    </source>
</evidence>
<name>A0AAD4BWM4_BOLED</name>
<keyword evidence="7" id="KW-1185">Reference proteome</keyword>